<dbReference type="PANTHER" id="PTHR48105">
    <property type="entry name" value="THIOREDOXIN REDUCTASE 1-RELATED-RELATED"/>
    <property type="match status" value="1"/>
</dbReference>
<protein>
    <submittedName>
        <fullName evidence="4">YpdA family putative bacillithiol disulfide reductase</fullName>
    </submittedName>
</protein>
<proteinExistence type="predicted"/>
<dbReference type="NCBIfam" id="TIGR04018">
    <property type="entry name" value="Bthiol_YpdA"/>
    <property type="match status" value="1"/>
</dbReference>
<evidence type="ECO:0000313" key="4">
    <source>
        <dbReference type="EMBL" id="HJF30963.1"/>
    </source>
</evidence>
<comment type="cofactor">
    <cofactor evidence="1">
        <name>FAD</name>
        <dbReference type="ChEBI" id="CHEBI:57692"/>
    </cofactor>
</comment>
<dbReference type="GO" id="GO:0016491">
    <property type="term" value="F:oxidoreductase activity"/>
    <property type="evidence" value="ECO:0007669"/>
    <property type="project" value="UniProtKB-KW"/>
</dbReference>
<dbReference type="PRINTS" id="PR00368">
    <property type="entry name" value="FADPNR"/>
</dbReference>
<dbReference type="Gene3D" id="3.50.50.60">
    <property type="entry name" value="FAD/NAD(P)-binding domain"/>
    <property type="match status" value="2"/>
</dbReference>
<evidence type="ECO:0000256" key="2">
    <source>
        <dbReference type="ARBA" id="ARBA00022630"/>
    </source>
</evidence>
<evidence type="ECO:0000256" key="1">
    <source>
        <dbReference type="ARBA" id="ARBA00001974"/>
    </source>
</evidence>
<evidence type="ECO:0000313" key="5">
    <source>
        <dbReference type="Proteomes" id="UP000698173"/>
    </source>
</evidence>
<dbReference type="InterPro" id="IPR036188">
    <property type="entry name" value="FAD/NAD-bd_sf"/>
</dbReference>
<dbReference type="PRINTS" id="PR00469">
    <property type="entry name" value="PNDRDTASEII"/>
</dbReference>
<dbReference type="InterPro" id="IPR050097">
    <property type="entry name" value="Ferredoxin-NADP_redctase_2"/>
</dbReference>
<keyword evidence="3" id="KW-0560">Oxidoreductase</keyword>
<keyword evidence="2" id="KW-0285">Flavoprotein</keyword>
<organism evidence="4 5">
    <name type="scientific">Sporosarcina psychrophila</name>
    <name type="common">Bacillus psychrophilus</name>
    <dbReference type="NCBI Taxonomy" id="1476"/>
    <lineage>
        <taxon>Bacteria</taxon>
        <taxon>Bacillati</taxon>
        <taxon>Bacillota</taxon>
        <taxon>Bacilli</taxon>
        <taxon>Bacillales</taxon>
        <taxon>Caryophanaceae</taxon>
        <taxon>Sporosarcina</taxon>
    </lineage>
</organism>
<reference evidence="4" key="2">
    <citation type="submission" date="2021-09" db="EMBL/GenBank/DDBJ databases">
        <authorList>
            <person name="Gilroy R."/>
        </authorList>
    </citation>
    <scope>NUCLEOTIDE SEQUENCE</scope>
    <source>
        <strain evidence="4">CHK171-7178</strain>
    </source>
</reference>
<sequence length="324" mass="35840">MLQKDVIVVGGGPCGLSAAIELQKQGLDVLVIEKGNIVNSIYHYPTHQTFFSSSMKLSIGDIPFITAIEKPKRNDALVYYRKVAELKEIPIHSFEKVEDIKKVSAGFHVLTEKGEYLSENVVIATGYYDNPNLLGIEGEDLPNVFHYFKEAHPFFRKKVVVIGGKNSSIDAALELERAGALVTVIYRGSDYSPSVKPWILPGFDSLVRSGEIAMHFNADVVKITDSAVTMEIAGEWFDIENEYVFAMIGYHPDHTFLKKAGILIDEESGRPSFDEKTMETNIEGLFIAGVIAAGNNANEIFIENGKFHGELIAHAINAKQNTTK</sequence>
<accession>A0A921FWD2</accession>
<comment type="caution">
    <text evidence="4">The sequence shown here is derived from an EMBL/GenBank/DDBJ whole genome shotgun (WGS) entry which is preliminary data.</text>
</comment>
<dbReference type="EMBL" id="DYWT01000068">
    <property type="protein sequence ID" value="HJF30963.1"/>
    <property type="molecule type" value="Genomic_DNA"/>
</dbReference>
<dbReference type="SUPFAM" id="SSF51905">
    <property type="entry name" value="FAD/NAD(P)-binding domain"/>
    <property type="match status" value="1"/>
</dbReference>
<gene>
    <name evidence="4" type="ORF">K8V56_04180</name>
</gene>
<dbReference type="Proteomes" id="UP000698173">
    <property type="component" value="Unassembled WGS sequence"/>
</dbReference>
<evidence type="ECO:0000256" key="3">
    <source>
        <dbReference type="ARBA" id="ARBA00023002"/>
    </source>
</evidence>
<name>A0A921FWD2_SPOPS</name>
<dbReference type="InterPro" id="IPR023856">
    <property type="entry name" value="Bdr"/>
</dbReference>
<dbReference type="AlphaFoldDB" id="A0A921FWD2"/>
<dbReference type="Pfam" id="PF13738">
    <property type="entry name" value="Pyr_redox_3"/>
    <property type="match status" value="1"/>
</dbReference>
<reference evidence="4" key="1">
    <citation type="journal article" date="2021" name="PeerJ">
        <title>Extensive microbial diversity within the chicken gut microbiome revealed by metagenomics and culture.</title>
        <authorList>
            <person name="Gilroy R."/>
            <person name="Ravi A."/>
            <person name="Getino M."/>
            <person name="Pursley I."/>
            <person name="Horton D.L."/>
            <person name="Alikhan N.F."/>
            <person name="Baker D."/>
            <person name="Gharbi K."/>
            <person name="Hall N."/>
            <person name="Watson M."/>
            <person name="Adriaenssens E.M."/>
            <person name="Foster-Nyarko E."/>
            <person name="Jarju S."/>
            <person name="Secka A."/>
            <person name="Antonio M."/>
            <person name="Oren A."/>
            <person name="Chaudhuri R.R."/>
            <person name="La Ragione R."/>
            <person name="Hildebrand F."/>
            <person name="Pallen M.J."/>
        </authorList>
    </citation>
    <scope>NUCLEOTIDE SEQUENCE</scope>
    <source>
        <strain evidence="4">CHK171-7178</strain>
    </source>
</reference>